<dbReference type="SUPFAM" id="SSF51182">
    <property type="entry name" value="RmlC-like cupins"/>
    <property type="match status" value="1"/>
</dbReference>
<evidence type="ECO:0000259" key="3">
    <source>
        <dbReference type="Pfam" id="PF07883"/>
    </source>
</evidence>
<dbReference type="RefSeq" id="WP_273737575.1">
    <property type="nucleotide sequence ID" value="NZ_JAQIVI010000091.1"/>
</dbReference>
<keyword evidence="1" id="KW-0479">Metal-binding</keyword>
<dbReference type="EMBL" id="JBHSWV010000091">
    <property type="protein sequence ID" value="MFC6764514.1"/>
    <property type="molecule type" value="Genomic_DNA"/>
</dbReference>
<dbReference type="PANTHER" id="PTHR35848">
    <property type="entry name" value="OXALATE-BINDING PROTEIN"/>
    <property type="match status" value="1"/>
</dbReference>
<evidence type="ECO:0000313" key="5">
    <source>
        <dbReference type="Proteomes" id="UP001596383"/>
    </source>
</evidence>
<gene>
    <name evidence="4" type="ORF">ACFQE6_05530</name>
</gene>
<evidence type="ECO:0000256" key="1">
    <source>
        <dbReference type="ARBA" id="ARBA00022723"/>
    </source>
</evidence>
<dbReference type="GO" id="GO:0046872">
    <property type="term" value="F:metal ion binding"/>
    <property type="evidence" value="ECO:0007669"/>
    <property type="project" value="UniProtKB-KW"/>
</dbReference>
<evidence type="ECO:0000256" key="2">
    <source>
        <dbReference type="SAM" id="MobiDB-lite"/>
    </source>
</evidence>
<organism evidence="4 5">
    <name type="scientific">Natrinema soli</name>
    <dbReference type="NCBI Taxonomy" id="1930624"/>
    <lineage>
        <taxon>Archaea</taxon>
        <taxon>Methanobacteriati</taxon>
        <taxon>Methanobacteriota</taxon>
        <taxon>Stenosarchaea group</taxon>
        <taxon>Halobacteria</taxon>
        <taxon>Halobacteriales</taxon>
        <taxon>Natrialbaceae</taxon>
        <taxon>Natrinema</taxon>
    </lineage>
</organism>
<proteinExistence type="predicted"/>
<feature type="domain" description="Cupin type-2" evidence="3">
    <location>
        <begin position="44"/>
        <end position="111"/>
    </location>
</feature>
<dbReference type="Pfam" id="PF07883">
    <property type="entry name" value="Cupin_2"/>
    <property type="match status" value="1"/>
</dbReference>
<keyword evidence="5" id="KW-1185">Reference proteome</keyword>
<dbReference type="InterPro" id="IPR051610">
    <property type="entry name" value="GPI/OXD"/>
</dbReference>
<evidence type="ECO:0000313" key="4">
    <source>
        <dbReference type="EMBL" id="MFC6764514.1"/>
    </source>
</evidence>
<protein>
    <submittedName>
        <fullName evidence="4">Cupin domain-containing protein</fullName>
    </submittedName>
</protein>
<feature type="region of interest" description="Disordered" evidence="2">
    <location>
        <begin position="1"/>
        <end position="26"/>
    </location>
</feature>
<comment type="caution">
    <text evidence="4">The sequence shown here is derived from an EMBL/GenBank/DDBJ whole genome shotgun (WGS) entry which is preliminary data.</text>
</comment>
<dbReference type="InterPro" id="IPR014710">
    <property type="entry name" value="RmlC-like_jellyroll"/>
</dbReference>
<dbReference type="Gene3D" id="2.60.120.10">
    <property type="entry name" value="Jelly Rolls"/>
    <property type="match status" value="1"/>
</dbReference>
<dbReference type="AlphaFoldDB" id="A0ABD5SHL8"/>
<dbReference type="Proteomes" id="UP001596383">
    <property type="component" value="Unassembled WGS sequence"/>
</dbReference>
<reference evidence="4 5" key="1">
    <citation type="journal article" date="2019" name="Int. J. Syst. Evol. Microbiol.">
        <title>The Global Catalogue of Microorganisms (GCM) 10K type strain sequencing project: providing services to taxonomists for standard genome sequencing and annotation.</title>
        <authorList>
            <consortium name="The Broad Institute Genomics Platform"/>
            <consortium name="The Broad Institute Genome Sequencing Center for Infectious Disease"/>
            <person name="Wu L."/>
            <person name="Ma J."/>
        </authorList>
    </citation>
    <scope>NUCLEOTIDE SEQUENCE [LARGE SCALE GENOMIC DNA]</scope>
    <source>
        <strain evidence="4 5">LMG 29247</strain>
    </source>
</reference>
<dbReference type="InterPro" id="IPR011051">
    <property type="entry name" value="RmlC_Cupin_sf"/>
</dbReference>
<accession>A0ABD5SHL8</accession>
<name>A0ABD5SHL8_9EURY</name>
<sequence length="130" mass="14331">MSENYGFVDVEAAEHEPNPDPTSGMAFGKLTETLECEEMRLNTCTIPPGDAGPYHKHESQEEVYILLDGPGHVNVDGDLVEVPESGIVRLPADTPRKFVNETDEEQRWLMVGAPPVGTVDDMGEFVMVEE</sequence>
<dbReference type="InterPro" id="IPR013096">
    <property type="entry name" value="Cupin_2"/>
</dbReference>